<feature type="compositionally biased region" description="Polar residues" evidence="3">
    <location>
        <begin position="351"/>
        <end position="363"/>
    </location>
</feature>
<dbReference type="SMART" id="SM00254">
    <property type="entry name" value="ShKT"/>
    <property type="match status" value="9"/>
</dbReference>
<gene>
    <name evidence="5" type="ORF">HYH03_017681</name>
</gene>
<name>A0A835XLZ4_9CHLO</name>
<dbReference type="PROSITE" id="PS51484">
    <property type="entry name" value="G8"/>
    <property type="match status" value="1"/>
</dbReference>
<dbReference type="InterPro" id="IPR052334">
    <property type="entry name" value="G8_domain-comF-like"/>
</dbReference>
<feature type="compositionally biased region" description="Low complexity" evidence="3">
    <location>
        <begin position="301"/>
        <end position="333"/>
    </location>
</feature>
<feature type="compositionally biased region" description="Low complexity" evidence="3">
    <location>
        <begin position="79"/>
        <end position="109"/>
    </location>
</feature>
<feature type="domain" description="G8" evidence="4">
    <location>
        <begin position="546"/>
        <end position="671"/>
    </location>
</feature>
<dbReference type="InterPro" id="IPR019316">
    <property type="entry name" value="G8_domain"/>
</dbReference>
<evidence type="ECO:0000313" key="5">
    <source>
        <dbReference type="EMBL" id="KAG2483425.1"/>
    </source>
</evidence>
<dbReference type="Pfam" id="PF24606">
    <property type="entry name" value="CEMIP_beta-hel"/>
    <property type="match status" value="1"/>
</dbReference>
<dbReference type="Pfam" id="PF10162">
    <property type="entry name" value="G8"/>
    <property type="match status" value="1"/>
</dbReference>
<protein>
    <recommendedName>
        <fullName evidence="4">G8 domain-containing protein</fullName>
    </recommendedName>
</protein>
<dbReference type="InterPro" id="IPR055401">
    <property type="entry name" value="CEMIP_beta-hel_dom"/>
</dbReference>
<feature type="region of interest" description="Disordered" evidence="3">
    <location>
        <begin position="1"/>
        <end position="36"/>
    </location>
</feature>
<keyword evidence="1" id="KW-0325">Glycoprotein</keyword>
<feature type="region of interest" description="Disordered" evidence="3">
    <location>
        <begin position="60"/>
        <end position="428"/>
    </location>
</feature>
<feature type="compositionally biased region" description="Low complexity" evidence="3">
    <location>
        <begin position="398"/>
        <end position="412"/>
    </location>
</feature>
<dbReference type="PANTHER" id="PTHR47687">
    <property type="entry name" value="G8 DOMAIN-CONTAINING PROTEIN DDB_G0288475-RELATED"/>
    <property type="match status" value="1"/>
</dbReference>
<proteinExistence type="inferred from homology"/>
<feature type="compositionally biased region" description="Low complexity" evidence="3">
    <location>
        <begin position="1988"/>
        <end position="2002"/>
    </location>
</feature>
<feature type="compositionally biased region" description="Low complexity" evidence="3">
    <location>
        <begin position="175"/>
        <end position="187"/>
    </location>
</feature>
<comment type="caution">
    <text evidence="5">The sequence shown here is derived from an EMBL/GenBank/DDBJ whole genome shotgun (WGS) entry which is preliminary data.</text>
</comment>
<dbReference type="SMART" id="SM01225">
    <property type="entry name" value="G8"/>
    <property type="match status" value="1"/>
</dbReference>
<feature type="region of interest" description="Disordered" evidence="3">
    <location>
        <begin position="1962"/>
        <end position="2002"/>
    </location>
</feature>
<comment type="similarity">
    <text evidence="2">Belongs to the comF family.</text>
</comment>
<evidence type="ECO:0000256" key="3">
    <source>
        <dbReference type="SAM" id="MobiDB-lite"/>
    </source>
</evidence>
<dbReference type="Proteomes" id="UP000612055">
    <property type="component" value="Unassembled WGS sequence"/>
</dbReference>
<feature type="compositionally biased region" description="Low complexity" evidence="3">
    <location>
        <begin position="195"/>
        <end position="217"/>
    </location>
</feature>
<organism evidence="5 6">
    <name type="scientific">Edaphochlamys debaryana</name>
    <dbReference type="NCBI Taxonomy" id="47281"/>
    <lineage>
        <taxon>Eukaryota</taxon>
        <taxon>Viridiplantae</taxon>
        <taxon>Chlorophyta</taxon>
        <taxon>core chlorophytes</taxon>
        <taxon>Chlorophyceae</taxon>
        <taxon>CS clade</taxon>
        <taxon>Chlamydomonadales</taxon>
        <taxon>Chlamydomonadales incertae sedis</taxon>
        <taxon>Edaphochlamys</taxon>
    </lineage>
</organism>
<evidence type="ECO:0000259" key="4">
    <source>
        <dbReference type="PROSITE" id="PS51484"/>
    </source>
</evidence>
<keyword evidence="6" id="KW-1185">Reference proteome</keyword>
<feature type="region of interest" description="Disordered" evidence="3">
    <location>
        <begin position="1639"/>
        <end position="1660"/>
    </location>
</feature>
<feature type="compositionally biased region" description="Low complexity" evidence="3">
    <location>
        <begin position="133"/>
        <end position="150"/>
    </location>
</feature>
<evidence type="ECO:0000313" key="6">
    <source>
        <dbReference type="Proteomes" id="UP000612055"/>
    </source>
</evidence>
<feature type="compositionally biased region" description="Pro residues" evidence="3">
    <location>
        <begin position="255"/>
        <end position="267"/>
    </location>
</feature>
<feature type="region of interest" description="Disordered" evidence="3">
    <location>
        <begin position="1821"/>
        <end position="1894"/>
    </location>
</feature>
<feature type="compositionally biased region" description="Pro residues" evidence="3">
    <location>
        <begin position="1827"/>
        <end position="1887"/>
    </location>
</feature>
<accession>A0A835XLZ4</accession>
<feature type="compositionally biased region" description="Low complexity" evidence="3">
    <location>
        <begin position="1962"/>
        <end position="1980"/>
    </location>
</feature>
<evidence type="ECO:0000256" key="2">
    <source>
        <dbReference type="ARBA" id="ARBA00038413"/>
    </source>
</evidence>
<sequence length="2304" mass="232729">MEAAGGCGPGTRRPRLRCSNGGDPPRPPPRHSRPARPCHALTALTLTAVLLILLTAERSAAAWRPSSRLGTHGRRLLQPSTTNNSSPASTGGAGPPAGNATPGLSSHLPPLGPVEEASGPPSNPAAAEGPPGSADSATDPPGAAAAAPGPNQGLAAQNLSSTSPPAAPPSPPPASTSTAFQPPTAAADPEGPSSTAAPAEEGAVAAPPGPAAAAATAIEEQQQLQLSANAPANYTAPAPIPSPSPVRAVYAAPSPGSPPRSPGPLLPPYHTASVALPPSPLGPMASTSGPSITDGGVGSRAPATAPAQAPPTLAAATDGPGAAAPSPAAYATPDEATTPGPPASADPDNPGTPSSSYRASSAEATDPTADASITALNAPAAAGGVPSTKPSPSPSASPSPGGSSSRGPSPSGTDPPAPYLGSGSPNASSPARCWVAVRDWPARECVEWLDDCSVANASEVERCNVCTKGWGSYPSRAACEADAGYSPSSSGIDPTTYPAPAAPDSACNYNPSSRTRSASSPCPHLLPDVVLWEAASTWPATSTGSTSWGGAAGGGVPAPGSAVVLPSGKRVMITGCSFKGSGANTFASIRIPAGSELIFDDAAISLVVGAIYVGGRLRAGGEGCRVGGPITITFAPASGVPEGDMGIQVMAGGQADLHGTAYYPTWTRLSNTVKRGEDWLSLQDSVSSWRPGQLIFVATSIYRDEYENQNEVATIRSVSADGKTLVLTSTFQYSHYGGPEYQTEVGLLSRSILLRSYAGAAATRRGGHVKVMGQGRFEGVLGFMLGQTNVLGAYPFHWHNAGDASGGVSYAKDCAVYNSYYRCFAIHGTNNLVLSDNVAFHATGSCFYLEDGVEEGNWLSRNLGAFVHVIGVPAGGITQSGETFVQSAGLAHPTDAAAAVFYSANPNNAWKDNAASGGFTGFSFPVLPEPIGDHRWMRSSVVPHQRPLKLFDGNTAHSSGYFYLMAGAIYVGGKLWINDADGGKLYYSSGRWEFDTRDDSGTSLGFMDFTNNKVWLGQWAISHWGARARVVGWEVHDCVRGANVFGLAAIRNAYVNYRSGNADAQYPAGLHDPIAGFRWYDTRVMTILHNVTFANYPYLPEQGVGRPAVWFSMVHSDEYKPGYISASAATTYRNCDSRALVNNPHMETGAGRYFNWIDHDGSATLRGRPSVVGSWPSWWRLGPECSAQQGLWGATFCDFLPWRGVARLDVRVPGFTVPVDVGAAFPPDPAYYMGYVAQFGARGADARNMNVTRNEGITGVAGPGGWYLHLSQGVTPALQVFITQIPPGTSLVFATRYPPGTTFSVSRQFRWYPSASSTVRQAGSLAEVLAGGGDLYWFSGKHLYVKMVDPGDASVDPPFTAGGVTVWGTRYFSAWYWINATSINGQNPYSACSWVSGPTPSTSAPGARFCPMAADPATDIPDALPASYMSWTAPFCTDVAPPGGAANPFASLLTCAQVAAQGLCAHPHVRSPTDPHAAVIGGYCAVSCGRCAQGQLACIDQTPPGGLTCAQRRASGNCAAAWFQGGNWCAATCGYCTPATPLPPQPPAPDSRCTDVPVPPGTYSCAQQLAWGQCSQAWMLANRWCLASCGLCGSLPPAGCVDVTPPGGYTCGQQAAWGKCTADFMKLNNYCAATCGTCSSSGTSPSPSRSPSPSPAASCGDVAPPGGNTCAQQASWGRCNDGFMLPFGFCAATCRRCSGGANCYDVEPPGGYSCAQQAAWGKCGDSFMMLQGYCATTCGRCGSTAGLAASISSISSGTSGVEGAVAEVPAAAGAVQAASAAGDTPLPTAAELAARLAAQAAAALADAKAAAAAALAAAATGGVPSTKPSPTPSPSPSPPPVVAPSPSPSGGPTPSPTRNPSPSPRPSLSPSPGPSPGSSPSPSPVPNAPSNLTDAQAAASNGSFVINPVSVTNASTANGLYRSNASYGLFQTALFVASAASVSTAEFALDTAAARAAAANGSAATPASGTGGVPSSKPGASPSPPSGASPGQGQQGSIGPVTEIITSSPNAATASAGNSSAQIAALDPTQQAAFNAFERTTSVPSPGAPLGAAKPNFYTAWARAAGLAATGYASASVASDEPASLAGSGSGSFDAPYALFYGLPLRPSAAAFIGTNRSAVSTSSGGGGYGGASDEGGDGGGGGVCRACSDTPPAGGRLSCAAVAAQGLCGTDWTVQGHICDGTCGRCSYAEPCMDILPSFVPVRLSGTTGGGCAAVKAAGRCNDTLLTAAGWCRATCSRCNATTAPTATTANGTTPCVAECADLPPPGAASCAVPDAVAAAGGRWCGDPLFVAAGYCARTCGRC</sequence>
<dbReference type="OrthoDB" id="2014213at2759"/>
<dbReference type="PANTHER" id="PTHR47687:SF4">
    <property type="entry name" value="G8 DOMAIN-CONTAINING PROTEIN DDB_G0286311-RELATED"/>
    <property type="match status" value="1"/>
</dbReference>
<evidence type="ECO:0000256" key="1">
    <source>
        <dbReference type="ARBA" id="ARBA00023180"/>
    </source>
</evidence>
<feature type="compositionally biased region" description="Low complexity" evidence="3">
    <location>
        <begin position="228"/>
        <end position="237"/>
    </location>
</feature>
<dbReference type="EMBL" id="JAEHOE010000176">
    <property type="protein sequence ID" value="KAG2483425.1"/>
    <property type="molecule type" value="Genomic_DNA"/>
</dbReference>
<feature type="compositionally biased region" description="Pro residues" evidence="3">
    <location>
        <begin position="165"/>
        <end position="174"/>
    </location>
</feature>
<reference evidence="5" key="1">
    <citation type="journal article" date="2020" name="bioRxiv">
        <title>Comparative genomics of Chlamydomonas.</title>
        <authorList>
            <person name="Craig R.J."/>
            <person name="Hasan A.R."/>
            <person name="Ness R.W."/>
            <person name="Keightley P.D."/>
        </authorList>
    </citation>
    <scope>NUCLEOTIDE SEQUENCE</scope>
    <source>
        <strain evidence="5">CCAP 11/70</strain>
    </source>
</reference>
<dbReference type="InterPro" id="IPR003582">
    <property type="entry name" value="ShKT_dom"/>
</dbReference>